<comment type="caution">
    <text evidence="1">The sequence shown here is derived from an EMBL/GenBank/DDBJ whole genome shotgun (WGS) entry which is preliminary data.</text>
</comment>
<sequence length="179" mass="19785">MLQFSPNSIAFIAVVIFVFFLVFLAHTIIICDLSMVISVLEDVSGSQALLRSSVLIRGQTRIGLITFIGSTIGMVFVKGLFEHRVKSLSYRDGSSKFWEEPVMVLMYSFVVLIDFMMSTVFYISCRSYNLEASTVECKPALETMSVSIASLDNCVATDSSCPKGKILSGKISQLILFMS</sequence>
<reference evidence="1 2" key="2">
    <citation type="journal article" date="2022" name="Mol. Ecol. Resour.">
        <title>The genomes of chicory, endive, great burdock and yacon provide insights into Asteraceae paleo-polyploidization history and plant inulin production.</title>
        <authorList>
            <person name="Fan W."/>
            <person name="Wang S."/>
            <person name="Wang H."/>
            <person name="Wang A."/>
            <person name="Jiang F."/>
            <person name="Liu H."/>
            <person name="Zhao H."/>
            <person name="Xu D."/>
            <person name="Zhang Y."/>
        </authorList>
    </citation>
    <scope>NUCLEOTIDE SEQUENCE [LARGE SCALE GENOMIC DNA]</scope>
    <source>
        <strain evidence="2">cv. Punajuju</strain>
        <tissue evidence="1">Leaves</tissue>
    </source>
</reference>
<keyword evidence="2" id="KW-1185">Reference proteome</keyword>
<protein>
    <submittedName>
        <fullName evidence="1">Uncharacterized protein</fullName>
    </submittedName>
</protein>
<dbReference type="EMBL" id="CM042011">
    <property type="protein sequence ID" value="KAI3763660.1"/>
    <property type="molecule type" value="Genomic_DNA"/>
</dbReference>
<organism evidence="1 2">
    <name type="scientific">Cichorium intybus</name>
    <name type="common">Chicory</name>
    <dbReference type="NCBI Taxonomy" id="13427"/>
    <lineage>
        <taxon>Eukaryota</taxon>
        <taxon>Viridiplantae</taxon>
        <taxon>Streptophyta</taxon>
        <taxon>Embryophyta</taxon>
        <taxon>Tracheophyta</taxon>
        <taxon>Spermatophyta</taxon>
        <taxon>Magnoliopsida</taxon>
        <taxon>eudicotyledons</taxon>
        <taxon>Gunneridae</taxon>
        <taxon>Pentapetalae</taxon>
        <taxon>asterids</taxon>
        <taxon>campanulids</taxon>
        <taxon>Asterales</taxon>
        <taxon>Asteraceae</taxon>
        <taxon>Cichorioideae</taxon>
        <taxon>Cichorieae</taxon>
        <taxon>Cichoriinae</taxon>
        <taxon>Cichorium</taxon>
    </lineage>
</organism>
<evidence type="ECO:0000313" key="2">
    <source>
        <dbReference type="Proteomes" id="UP001055811"/>
    </source>
</evidence>
<gene>
    <name evidence="1" type="ORF">L2E82_13654</name>
</gene>
<proteinExistence type="predicted"/>
<reference evidence="2" key="1">
    <citation type="journal article" date="2022" name="Mol. Ecol. Resour.">
        <title>The genomes of chicory, endive, great burdock and yacon provide insights into Asteraceae palaeo-polyploidization history and plant inulin production.</title>
        <authorList>
            <person name="Fan W."/>
            <person name="Wang S."/>
            <person name="Wang H."/>
            <person name="Wang A."/>
            <person name="Jiang F."/>
            <person name="Liu H."/>
            <person name="Zhao H."/>
            <person name="Xu D."/>
            <person name="Zhang Y."/>
        </authorList>
    </citation>
    <scope>NUCLEOTIDE SEQUENCE [LARGE SCALE GENOMIC DNA]</scope>
    <source>
        <strain evidence="2">cv. Punajuju</strain>
    </source>
</reference>
<evidence type="ECO:0000313" key="1">
    <source>
        <dbReference type="EMBL" id="KAI3763660.1"/>
    </source>
</evidence>
<name>A0ACB9EY89_CICIN</name>
<accession>A0ACB9EY89</accession>
<dbReference type="Proteomes" id="UP001055811">
    <property type="component" value="Linkage Group LG03"/>
</dbReference>